<gene>
    <name evidence="8" type="ORF">EV44_g2853</name>
</gene>
<dbReference type="Pfam" id="PF09368">
    <property type="entry name" value="Sas10"/>
    <property type="match status" value="1"/>
</dbReference>
<feature type="domain" description="Sas10 C-terminal" evidence="7">
    <location>
        <begin position="539"/>
        <end position="613"/>
    </location>
</feature>
<comment type="similarity">
    <text evidence="2">Belongs to the SAS10 family.</text>
</comment>
<feature type="compositionally biased region" description="Basic residues" evidence="6">
    <location>
        <begin position="555"/>
        <end position="571"/>
    </location>
</feature>
<evidence type="ECO:0000256" key="2">
    <source>
        <dbReference type="ARBA" id="ARBA00010979"/>
    </source>
</evidence>
<evidence type="ECO:0000256" key="1">
    <source>
        <dbReference type="ARBA" id="ARBA00004123"/>
    </source>
</evidence>
<keyword evidence="5" id="KW-0175">Coiled coil</keyword>
<protein>
    <submittedName>
        <fullName evidence="8">Putative sas10 utp3 family protein</fullName>
    </submittedName>
</protein>
<dbReference type="PANTHER" id="PTHR13237">
    <property type="entry name" value="SOMETHING ABOUT SILENCING PROTEIN 10-RELATED"/>
    <property type="match status" value="1"/>
</dbReference>
<proteinExistence type="inferred from homology"/>
<evidence type="ECO:0000313" key="8">
    <source>
        <dbReference type="EMBL" id="KHJ34085.1"/>
    </source>
</evidence>
<feature type="region of interest" description="Disordered" evidence="6">
    <location>
        <begin position="555"/>
        <end position="579"/>
    </location>
</feature>
<evidence type="ECO:0000256" key="4">
    <source>
        <dbReference type="ARBA" id="ARBA00023242"/>
    </source>
</evidence>
<evidence type="ECO:0000256" key="6">
    <source>
        <dbReference type="SAM" id="MobiDB-lite"/>
    </source>
</evidence>
<evidence type="ECO:0000256" key="5">
    <source>
        <dbReference type="SAM" id="Coils"/>
    </source>
</evidence>
<evidence type="ECO:0000256" key="3">
    <source>
        <dbReference type="ARBA" id="ARBA00022553"/>
    </source>
</evidence>
<keyword evidence="9" id="KW-1185">Reference proteome</keyword>
<evidence type="ECO:0000313" key="9">
    <source>
        <dbReference type="Proteomes" id="UP000030854"/>
    </source>
</evidence>
<dbReference type="InterPro" id="IPR018972">
    <property type="entry name" value="Sas10_C_dom"/>
</dbReference>
<keyword evidence="4" id="KW-0539">Nucleus</keyword>
<accession>A0A0B1P9R1</accession>
<feature type="region of interest" description="Disordered" evidence="6">
    <location>
        <begin position="430"/>
        <end position="451"/>
    </location>
</feature>
<dbReference type="OMA" id="KSMKPVW"/>
<name>A0A0B1P9R1_UNCNE</name>
<dbReference type="InterPro" id="IPR007146">
    <property type="entry name" value="Sas10/Utp3/C1D"/>
</dbReference>
<dbReference type="PANTHER" id="PTHR13237:SF8">
    <property type="entry name" value="SOMETHING ABOUT SILENCING PROTEIN 10"/>
    <property type="match status" value="1"/>
</dbReference>
<reference evidence="8 9" key="1">
    <citation type="journal article" date="2014" name="BMC Genomics">
        <title>Adaptive genomic structural variation in the grape powdery mildew pathogen, Erysiphe necator.</title>
        <authorList>
            <person name="Jones L."/>
            <person name="Riaz S."/>
            <person name="Morales-Cruz A."/>
            <person name="Amrine K.C."/>
            <person name="McGuire B."/>
            <person name="Gubler W.D."/>
            <person name="Walker M.A."/>
            <person name="Cantu D."/>
        </authorList>
    </citation>
    <scope>NUCLEOTIDE SEQUENCE [LARGE SCALE GENOMIC DNA]</scope>
    <source>
        <strain evidence="9">c</strain>
    </source>
</reference>
<feature type="region of interest" description="Disordered" evidence="6">
    <location>
        <begin position="56"/>
        <end position="91"/>
    </location>
</feature>
<keyword evidence="3" id="KW-0597">Phosphoprotein</keyword>
<dbReference type="HOGENOM" id="CLU_019106_1_0_1"/>
<sequence>MGTKRKLTTVNFTDKPKTRKIAKNEKLYTNSTFEDFAGSEDEFHINRDKISFDGRLESSKNKRWQQDESLELSDNEIFPYPESDSEEDQGLSTIGPDVAVHDAPEMMRIVDEDINKDIEEWDASKQEYYNHDLIETEAEALEEEAEAKRLQQKKLSKMSAVDFDIEEDNDLDNHKEKGTGNVVTEVLQNFVISADMQPEERQRILHLRYPEFDPLANDLLELYPVLQKLQVEVENESSSLTSSNSPTTLKFRALSAYVGTLTMYFAIISSPGFGSSGEAHALNPEELREHSIMDTLLQCRELWSKVKNYSISTALTINPAENYSYEVSEELPQESVDLKKKIKDSIQSNISAKNKEKSKIAEDELQKLNKLIKFPFQMKVKNKLRPTSINEDSDGSDFGEEDSIDAKLAIEKANNKRSLRFYTSKITQKASKRVDAGKNAGGDEDIPHRERLRDRQARLNSEAQRRALQKNDMDLGVQSESDEDKIALQVREAGNDYYDQITRAKNLKKDQKLARKQAEAQANLEGGWVRVVESEVGNDGKRAIGYVIEKNKGLAPKRKKDVRNPRVKKRKKYEEKKKKLASTRAIYKGGEERGGYGGEKTGIKTRLVKSIKL</sequence>
<dbReference type="AlphaFoldDB" id="A0A0B1P9R1"/>
<comment type="subcellular location">
    <subcellularLocation>
        <location evidence="1">Nucleus</location>
    </subcellularLocation>
</comment>
<dbReference type="Pfam" id="PF04000">
    <property type="entry name" value="Sas10_Utp3"/>
    <property type="match status" value="1"/>
</dbReference>
<dbReference type="Proteomes" id="UP000030854">
    <property type="component" value="Unassembled WGS sequence"/>
</dbReference>
<dbReference type="EMBL" id="JNVN01001066">
    <property type="protein sequence ID" value="KHJ34085.1"/>
    <property type="molecule type" value="Genomic_DNA"/>
</dbReference>
<organism evidence="8 9">
    <name type="scientific">Uncinula necator</name>
    <name type="common">Grape powdery mildew</name>
    <dbReference type="NCBI Taxonomy" id="52586"/>
    <lineage>
        <taxon>Eukaryota</taxon>
        <taxon>Fungi</taxon>
        <taxon>Dikarya</taxon>
        <taxon>Ascomycota</taxon>
        <taxon>Pezizomycotina</taxon>
        <taxon>Leotiomycetes</taxon>
        <taxon>Erysiphales</taxon>
        <taxon>Erysiphaceae</taxon>
        <taxon>Erysiphe</taxon>
    </lineage>
</organism>
<feature type="compositionally biased region" description="Basic and acidic residues" evidence="6">
    <location>
        <begin position="56"/>
        <end position="66"/>
    </location>
</feature>
<dbReference type="GO" id="GO:0032040">
    <property type="term" value="C:small-subunit processome"/>
    <property type="evidence" value="ECO:0007669"/>
    <property type="project" value="TreeGrafter"/>
</dbReference>
<evidence type="ECO:0000259" key="7">
    <source>
        <dbReference type="Pfam" id="PF09368"/>
    </source>
</evidence>
<dbReference type="STRING" id="52586.A0A0B1P9R1"/>
<dbReference type="GO" id="GO:0000462">
    <property type="term" value="P:maturation of SSU-rRNA from tricistronic rRNA transcript (SSU-rRNA, 5.8S rRNA, LSU-rRNA)"/>
    <property type="evidence" value="ECO:0007669"/>
    <property type="project" value="TreeGrafter"/>
</dbReference>
<feature type="coiled-coil region" evidence="5">
    <location>
        <begin position="131"/>
        <end position="158"/>
    </location>
</feature>
<comment type="caution">
    <text evidence="8">The sequence shown here is derived from an EMBL/GenBank/DDBJ whole genome shotgun (WGS) entry which is preliminary data.</text>
</comment>